<accession>A0A1V4H8T1</accession>
<dbReference type="STRING" id="1469647.BC351_10545"/>
<protein>
    <recommendedName>
        <fullName evidence="3">BIG2 domain-containing protein</fullName>
    </recommendedName>
</protein>
<dbReference type="Gene3D" id="2.60.40.1080">
    <property type="match status" value="1"/>
</dbReference>
<dbReference type="RefSeq" id="WP_079420272.1">
    <property type="nucleotide sequence ID" value="NZ_MBTG01000056.1"/>
</dbReference>
<reference evidence="2" key="1">
    <citation type="submission" date="2016-07" db="EMBL/GenBank/DDBJ databases">
        <authorList>
            <person name="Florea S."/>
            <person name="Webb J.S."/>
            <person name="Jaromczyk J."/>
            <person name="Schardl C.L."/>
        </authorList>
    </citation>
    <scope>NUCLEOTIDE SEQUENCE [LARGE SCALE GENOMIC DNA]</scope>
    <source>
        <strain evidence="2">CY1</strain>
    </source>
</reference>
<proteinExistence type="predicted"/>
<evidence type="ECO:0000313" key="2">
    <source>
        <dbReference type="Proteomes" id="UP000190626"/>
    </source>
</evidence>
<organism evidence="1 2">
    <name type="scientific">Paenibacillus ferrarius</name>
    <dbReference type="NCBI Taxonomy" id="1469647"/>
    <lineage>
        <taxon>Bacteria</taxon>
        <taxon>Bacillati</taxon>
        <taxon>Bacillota</taxon>
        <taxon>Bacilli</taxon>
        <taxon>Bacillales</taxon>
        <taxon>Paenibacillaceae</taxon>
        <taxon>Paenibacillus</taxon>
    </lineage>
</organism>
<dbReference type="EMBL" id="MBTG01000056">
    <property type="protein sequence ID" value="OPH47620.1"/>
    <property type="molecule type" value="Genomic_DNA"/>
</dbReference>
<gene>
    <name evidence="1" type="ORF">BC351_10545</name>
</gene>
<evidence type="ECO:0000313" key="1">
    <source>
        <dbReference type="EMBL" id="OPH47620.1"/>
    </source>
</evidence>
<name>A0A1V4H8T1_9BACL</name>
<dbReference type="AlphaFoldDB" id="A0A1V4H8T1"/>
<dbReference type="SUPFAM" id="SSF49373">
    <property type="entry name" value="Invasin/intimin cell-adhesion fragments"/>
    <property type="match status" value="1"/>
</dbReference>
<comment type="caution">
    <text evidence="1">The sequence shown here is derived from an EMBL/GenBank/DDBJ whole genome shotgun (WGS) entry which is preliminary data.</text>
</comment>
<keyword evidence="2" id="KW-1185">Reference proteome</keyword>
<dbReference type="Proteomes" id="UP000190626">
    <property type="component" value="Unassembled WGS sequence"/>
</dbReference>
<evidence type="ECO:0008006" key="3">
    <source>
        <dbReference type="Google" id="ProtNLM"/>
    </source>
</evidence>
<dbReference type="InterPro" id="IPR008964">
    <property type="entry name" value="Invasin/intimin_cell_adhesion"/>
</dbReference>
<sequence length="484" mass="54032">MSFYDAYNAKLSVTDADPRTYSINNTKRVIQAGIKDSPSYMEVTFNNSLLSVGVQIVDDSKTKELKLLSTLDSNYTSGNYVHWNNETWLTLIVDDMASIYKRGTIKRCISSLKWCDSLGAIKDVYFTEAEYISHNLGLNDGRVITLSDERRSIVVQKNIDTLRIHKQQRFIFEEGRCWRVTGINSLTENLITFELEETLLNESKDNVALRIADYFIHDYSIHISNGNNVNLKPNDTLQLELVIKDHGTITSLPLTYLSSDDSIITVNETGLITAISNGIANIRVSLTNSPDVVDTLDVVVSDAVHSGWTLDISGSDFCKITQVQKFIGTVKNNGVTDTTKLIRWTLYDDSGVQPTTLGVIVSQSGHEVSIRANKKYTGYVKIKGVCYEGTNFTVEDLATFTIEDLSELTVDQLHDAGFISEEVAEYSVEELSVHTIDELFSLGLTTEQLASFTVEDLAMYTVGELANERVLVSAMKRVQIKSLI</sequence>
<dbReference type="OrthoDB" id="2606203at2"/>